<accession>A0A5A7PHB6</accession>
<reference evidence="3" key="1">
    <citation type="journal article" date="2019" name="Curr. Biol.">
        <title>Genome Sequence of Striga asiatica Provides Insight into the Evolution of Plant Parasitism.</title>
        <authorList>
            <person name="Yoshida S."/>
            <person name="Kim S."/>
            <person name="Wafula E.K."/>
            <person name="Tanskanen J."/>
            <person name="Kim Y.M."/>
            <person name="Honaas L."/>
            <person name="Yang Z."/>
            <person name="Spallek T."/>
            <person name="Conn C.E."/>
            <person name="Ichihashi Y."/>
            <person name="Cheong K."/>
            <person name="Cui S."/>
            <person name="Der J.P."/>
            <person name="Gundlach H."/>
            <person name="Jiao Y."/>
            <person name="Hori C."/>
            <person name="Ishida J.K."/>
            <person name="Kasahara H."/>
            <person name="Kiba T."/>
            <person name="Kim M.S."/>
            <person name="Koo N."/>
            <person name="Laohavisit A."/>
            <person name="Lee Y.H."/>
            <person name="Lumba S."/>
            <person name="McCourt P."/>
            <person name="Mortimer J.C."/>
            <person name="Mutuku J.M."/>
            <person name="Nomura T."/>
            <person name="Sasaki-Sekimoto Y."/>
            <person name="Seto Y."/>
            <person name="Wang Y."/>
            <person name="Wakatake T."/>
            <person name="Sakakibara H."/>
            <person name="Demura T."/>
            <person name="Yamaguchi S."/>
            <person name="Yoneyama K."/>
            <person name="Manabe R.I."/>
            <person name="Nelson D.C."/>
            <person name="Schulman A.H."/>
            <person name="Timko M.P."/>
            <person name="dePamphilis C.W."/>
            <person name="Choi D."/>
            <person name="Shirasu K."/>
        </authorList>
    </citation>
    <scope>NUCLEOTIDE SEQUENCE [LARGE SCALE GENOMIC DNA]</scope>
    <source>
        <strain evidence="3">cv. UVA1</strain>
    </source>
</reference>
<dbReference type="AlphaFoldDB" id="A0A5A7PHB6"/>
<feature type="compositionally biased region" description="Basic and acidic residues" evidence="1">
    <location>
        <begin position="22"/>
        <end position="31"/>
    </location>
</feature>
<proteinExistence type="predicted"/>
<evidence type="ECO:0000313" key="3">
    <source>
        <dbReference type="Proteomes" id="UP000325081"/>
    </source>
</evidence>
<gene>
    <name evidence="2" type="ORF">STAS_07731</name>
</gene>
<dbReference type="OrthoDB" id="683795at2759"/>
<protein>
    <submittedName>
        <fullName evidence="2">Glutamyl-tRNA(Gln) amidotransferase subunit A</fullName>
    </submittedName>
</protein>
<dbReference type="GO" id="GO:0016740">
    <property type="term" value="F:transferase activity"/>
    <property type="evidence" value="ECO:0007669"/>
    <property type="project" value="UniProtKB-KW"/>
</dbReference>
<dbReference type="EMBL" id="BKCP01004516">
    <property type="protein sequence ID" value="GER31697.1"/>
    <property type="molecule type" value="Genomic_DNA"/>
</dbReference>
<keyword evidence="2" id="KW-0808">Transferase</keyword>
<keyword evidence="3" id="KW-1185">Reference proteome</keyword>
<dbReference type="Proteomes" id="UP000325081">
    <property type="component" value="Unassembled WGS sequence"/>
</dbReference>
<evidence type="ECO:0000313" key="2">
    <source>
        <dbReference type="EMBL" id="GER31697.1"/>
    </source>
</evidence>
<name>A0A5A7PHB6_STRAF</name>
<evidence type="ECO:0000256" key="1">
    <source>
        <dbReference type="SAM" id="MobiDB-lite"/>
    </source>
</evidence>
<feature type="region of interest" description="Disordered" evidence="1">
    <location>
        <begin position="1"/>
        <end position="31"/>
    </location>
</feature>
<sequence length="143" mass="15929">MRWIPRRLKNGEGSTEDDDGGDIGRGRSDRVKTTVADASGHMRRDCRVVEDLAGLCKFFIPGQSSALRRLLSCDRVRVEEEMEELVGVVVDANRLRRSVLADVMSATTVYKATLFLEAAAEFLVGFCDAKLVKEFEECEKAVN</sequence>
<comment type="caution">
    <text evidence="2">The sequence shown here is derived from an EMBL/GenBank/DDBJ whole genome shotgun (WGS) entry which is preliminary data.</text>
</comment>
<organism evidence="2 3">
    <name type="scientific">Striga asiatica</name>
    <name type="common">Asiatic witchweed</name>
    <name type="synonym">Buchnera asiatica</name>
    <dbReference type="NCBI Taxonomy" id="4170"/>
    <lineage>
        <taxon>Eukaryota</taxon>
        <taxon>Viridiplantae</taxon>
        <taxon>Streptophyta</taxon>
        <taxon>Embryophyta</taxon>
        <taxon>Tracheophyta</taxon>
        <taxon>Spermatophyta</taxon>
        <taxon>Magnoliopsida</taxon>
        <taxon>eudicotyledons</taxon>
        <taxon>Gunneridae</taxon>
        <taxon>Pentapetalae</taxon>
        <taxon>asterids</taxon>
        <taxon>lamiids</taxon>
        <taxon>Lamiales</taxon>
        <taxon>Orobanchaceae</taxon>
        <taxon>Buchnereae</taxon>
        <taxon>Striga</taxon>
    </lineage>
</organism>